<dbReference type="GO" id="GO:0005923">
    <property type="term" value="C:bicellular tight junction"/>
    <property type="evidence" value="ECO:0007669"/>
    <property type="project" value="TreeGrafter"/>
</dbReference>
<accession>A0A7R8UH72</accession>
<feature type="compositionally biased region" description="Low complexity" evidence="2">
    <location>
        <begin position="1067"/>
        <end position="1083"/>
    </location>
</feature>
<feature type="compositionally biased region" description="Polar residues" evidence="2">
    <location>
        <begin position="873"/>
        <end position="889"/>
    </location>
</feature>
<dbReference type="OrthoDB" id="5974715at2759"/>
<dbReference type="InterPro" id="IPR051747">
    <property type="entry name" value="Angiomotin-like"/>
</dbReference>
<feature type="region of interest" description="Disordered" evidence="2">
    <location>
        <begin position="512"/>
        <end position="532"/>
    </location>
</feature>
<name>A0A7R8UH72_HERIL</name>
<feature type="compositionally biased region" description="Low complexity" evidence="2">
    <location>
        <begin position="10"/>
        <end position="21"/>
    </location>
</feature>
<dbReference type="AlphaFoldDB" id="A0A7R8UH72"/>
<feature type="compositionally biased region" description="Polar residues" evidence="2">
    <location>
        <begin position="1084"/>
        <end position="1096"/>
    </location>
</feature>
<dbReference type="OMA" id="HTIFDSK"/>
<feature type="compositionally biased region" description="Low complexity" evidence="2">
    <location>
        <begin position="42"/>
        <end position="67"/>
    </location>
</feature>
<dbReference type="GO" id="GO:0030334">
    <property type="term" value="P:regulation of cell migration"/>
    <property type="evidence" value="ECO:0007669"/>
    <property type="project" value="TreeGrafter"/>
</dbReference>
<protein>
    <submittedName>
        <fullName evidence="3">Uncharacterized protein</fullName>
    </submittedName>
</protein>
<feature type="region of interest" description="Disordered" evidence="2">
    <location>
        <begin position="1120"/>
        <end position="1182"/>
    </location>
</feature>
<feature type="compositionally biased region" description="Polar residues" evidence="2">
    <location>
        <begin position="22"/>
        <end position="41"/>
    </location>
</feature>
<proteinExistence type="predicted"/>
<dbReference type="GO" id="GO:0005886">
    <property type="term" value="C:plasma membrane"/>
    <property type="evidence" value="ECO:0007669"/>
    <property type="project" value="TreeGrafter"/>
</dbReference>
<dbReference type="EMBL" id="LR899010">
    <property type="protein sequence ID" value="CAD7080635.1"/>
    <property type="molecule type" value="Genomic_DNA"/>
</dbReference>
<keyword evidence="4" id="KW-1185">Reference proteome</keyword>
<feature type="region of interest" description="Disordered" evidence="2">
    <location>
        <begin position="296"/>
        <end position="315"/>
    </location>
</feature>
<feature type="region of interest" description="Disordered" evidence="2">
    <location>
        <begin position="264"/>
        <end position="288"/>
    </location>
</feature>
<dbReference type="Proteomes" id="UP000594454">
    <property type="component" value="Chromosome 2"/>
</dbReference>
<feature type="compositionally biased region" description="Low complexity" evidence="2">
    <location>
        <begin position="299"/>
        <end position="308"/>
    </location>
</feature>
<organism evidence="3 4">
    <name type="scientific">Hermetia illucens</name>
    <name type="common">Black soldier fly</name>
    <dbReference type="NCBI Taxonomy" id="343691"/>
    <lineage>
        <taxon>Eukaryota</taxon>
        <taxon>Metazoa</taxon>
        <taxon>Ecdysozoa</taxon>
        <taxon>Arthropoda</taxon>
        <taxon>Hexapoda</taxon>
        <taxon>Insecta</taxon>
        <taxon>Pterygota</taxon>
        <taxon>Neoptera</taxon>
        <taxon>Endopterygota</taxon>
        <taxon>Diptera</taxon>
        <taxon>Brachycera</taxon>
        <taxon>Stratiomyomorpha</taxon>
        <taxon>Stratiomyidae</taxon>
        <taxon>Hermetiinae</taxon>
        <taxon>Hermetia</taxon>
    </lineage>
</organism>
<dbReference type="GO" id="GO:0031410">
    <property type="term" value="C:cytoplasmic vesicle"/>
    <property type="evidence" value="ECO:0007669"/>
    <property type="project" value="TreeGrafter"/>
</dbReference>
<feature type="region of interest" description="Disordered" evidence="2">
    <location>
        <begin position="996"/>
        <end position="1098"/>
    </location>
</feature>
<evidence type="ECO:0000256" key="1">
    <source>
        <dbReference type="SAM" id="Coils"/>
    </source>
</evidence>
<dbReference type="PANTHER" id="PTHR14826:SF14">
    <property type="entry name" value="ANGIOMOTIN_C DOMAIN-CONTAINING PROTEIN"/>
    <property type="match status" value="1"/>
</dbReference>
<evidence type="ECO:0000313" key="3">
    <source>
        <dbReference type="EMBL" id="CAD7080635.1"/>
    </source>
</evidence>
<feature type="compositionally biased region" description="Low complexity" evidence="2">
    <location>
        <begin position="517"/>
        <end position="527"/>
    </location>
</feature>
<feature type="compositionally biased region" description="Polar residues" evidence="2">
    <location>
        <begin position="140"/>
        <end position="161"/>
    </location>
</feature>
<dbReference type="InParanoid" id="A0A7R8UH72"/>
<feature type="region of interest" description="Disordered" evidence="2">
    <location>
        <begin position="129"/>
        <end position="192"/>
    </location>
</feature>
<feature type="compositionally biased region" description="Pro residues" evidence="2">
    <location>
        <begin position="906"/>
        <end position="915"/>
    </location>
</feature>
<feature type="coiled-coil region" evidence="1">
    <location>
        <begin position="456"/>
        <end position="490"/>
    </location>
</feature>
<gene>
    <name evidence="3" type="ORF">HERILL_LOCUS3780</name>
</gene>
<evidence type="ECO:0000313" key="4">
    <source>
        <dbReference type="Proteomes" id="UP000594454"/>
    </source>
</evidence>
<feature type="compositionally biased region" description="Basic and acidic residues" evidence="2">
    <location>
        <begin position="276"/>
        <end position="287"/>
    </location>
</feature>
<feature type="region of interest" description="Disordered" evidence="2">
    <location>
        <begin position="1"/>
        <end position="93"/>
    </location>
</feature>
<sequence>MSSHPTGLRFSSFSSSSPPNNGNLSPTTIVTKNLQPQPQQGNNINNNNNSSNNNTFNKKSTSSSTSSPLSTAPTTRNQFTTTNSLSGSETDISTSTENLSMEQRYVLKHTPRVEPQGQENLQETVTAANENKGRFGPEQRFSSNVSTDSTRYASSNRSLSEARNPIFAQPNNGTNTSNRNSLKEVNSNRSSMDVSTCSYNTLIIHNDDSMYSIANRDYPSPPPMTKKERPRSYGEPGMQEITEIPDDYLNQSHVLKHLANEIKLPAKNRTNTGHKTNSEPHETKDNQGIEWIMEEPESPNKSKSKSQPDLTKLPTTDADKVNALLKENTMLKQQLIMCNMKVAKTQKLEEEVAKVYRVYEELVQSCDRREKLERVARMRLQENLQKVQTLNRALKDQVDIFQSQLLAPSEHQILIAQLFSQTPSKFTDKELCAAKERQDIELAAQQETLQEQRTHIGILDTALTNAQRNIRRLEEELRKKQICIDRLTQLCGANKAKQNDCKVRLDYETELSKDSNRSGSSTNSDSKWQLQEKNSQIMRLESETRHLEEQHALRQNASKLSLEKTSQETDRIIAEAKHDKLRCLEEVHSAQRKVGDLQSHLKVLESRLAEKDALIRALQNQKISGSSFDSYNLSTDSYALHPLRYNSPSSFNASNNSFNVAANVLLDTNAYGGVSVSPSSTAYNHHQVAMNGLSTPTAYGQTAPTYNHQSVVNLQSISIPGNYSPNSSNYSASYDPNSNYMTQNSPTFNTSSYVDNQYDEHMKKQIDEQLSKFETLQRGLCCFPGLSNKKPNQPLLSDEVSVLSTNNSDAFLQKLAHLDQRERERQEQEAQVNKSKAEEIVLLEKQGRCSQKTRSNASGNLAQVTQTVGQNMTDISNIGNTSPTPQNINPLALPPRKERGNSLPPSALPRPPRSLKPPRKIDYDRLSDSELKKRSETPPKISPQRLYEMKTSSLKRDQYPPHDYSTGNTFIKETLSYPKNDMPFKRKDYGAMGTTEPTKFGFKNSPDFSRPEYTSTKKYQRLEDSPKSIKISSESGTLKRSLLPSSARKVNVLGPSNSNNLKIPRDSFNSHSSAHSNSNSRSSPMHTKTDSNSSHMTLRLHSKTPPKYMQFGNPPTTCVTPADGCMPSQNQHQSRLQPPQVKSSLPIPTSSASLPPKPVDNKNVRRGPSISRNGENRYRIQF</sequence>
<dbReference type="GO" id="GO:0030036">
    <property type="term" value="P:actin cytoskeleton organization"/>
    <property type="evidence" value="ECO:0007669"/>
    <property type="project" value="TreeGrafter"/>
</dbReference>
<reference evidence="3 4" key="1">
    <citation type="submission" date="2020-11" db="EMBL/GenBank/DDBJ databases">
        <authorList>
            <person name="Wallbank WR R."/>
            <person name="Pardo Diaz C."/>
            <person name="Kozak K."/>
            <person name="Martin S."/>
            <person name="Jiggins C."/>
            <person name="Moest M."/>
            <person name="Warren A I."/>
            <person name="Generalovic N T."/>
            <person name="Byers J.R.P. K."/>
            <person name="Montejo-Kovacevich G."/>
            <person name="Yen C E."/>
        </authorList>
    </citation>
    <scope>NUCLEOTIDE SEQUENCE [LARGE SCALE GENOMIC DNA]</scope>
</reference>
<feature type="compositionally biased region" description="Polar residues" evidence="2">
    <location>
        <begin position="1127"/>
        <end position="1153"/>
    </location>
</feature>
<keyword evidence="1" id="KW-0175">Coiled coil</keyword>
<feature type="compositionally biased region" description="Basic and acidic residues" evidence="2">
    <location>
        <begin position="919"/>
        <end position="937"/>
    </location>
</feature>
<feature type="compositionally biased region" description="Polar residues" evidence="2">
    <location>
        <begin position="169"/>
        <end position="192"/>
    </location>
</feature>
<evidence type="ECO:0000256" key="2">
    <source>
        <dbReference type="SAM" id="MobiDB-lite"/>
    </source>
</evidence>
<feature type="region of interest" description="Disordered" evidence="2">
    <location>
        <begin position="873"/>
        <end position="967"/>
    </location>
</feature>
<feature type="compositionally biased region" description="Polar residues" evidence="2">
    <location>
        <begin position="68"/>
        <end position="93"/>
    </location>
</feature>
<dbReference type="PANTHER" id="PTHR14826">
    <property type="entry name" value="ANGIOMOTIN"/>
    <property type="match status" value="1"/>
</dbReference>